<keyword evidence="1" id="KW-0812">Transmembrane</keyword>
<name>A0ABR3HQ83_LOXSC</name>
<proteinExistence type="predicted"/>
<evidence type="ECO:0000256" key="1">
    <source>
        <dbReference type="SAM" id="Phobius"/>
    </source>
</evidence>
<protein>
    <submittedName>
        <fullName evidence="2">Uncharacterized protein</fullName>
    </submittedName>
</protein>
<comment type="caution">
    <text evidence="2">The sequence shown here is derived from an EMBL/GenBank/DDBJ whole genome shotgun (WGS) entry which is preliminary data.</text>
</comment>
<gene>
    <name evidence="2" type="ORF">ABMA27_003775</name>
</gene>
<sequence>MCWSKKCCYVVELDKGCLTIGILTLMLSVGVWIVSTVLFCADENDRLWYMHNATEHLLGAFHLDVNQRSKEVILSIILFVAVGSTMTSIALIVGVRKRLAGYVLIYFAYSTFLTFFMSLSALLLMLKTTWWIAIILMAASSKLLERTTRINTYDIKVSTVDRYVVI</sequence>
<evidence type="ECO:0000313" key="3">
    <source>
        <dbReference type="Proteomes" id="UP001549920"/>
    </source>
</evidence>
<feature type="transmembrane region" description="Helical" evidence="1">
    <location>
        <begin position="72"/>
        <end position="93"/>
    </location>
</feature>
<evidence type="ECO:0000313" key="2">
    <source>
        <dbReference type="EMBL" id="KAL0878724.1"/>
    </source>
</evidence>
<feature type="transmembrane region" description="Helical" evidence="1">
    <location>
        <begin position="20"/>
        <end position="41"/>
    </location>
</feature>
<organism evidence="2 3">
    <name type="scientific">Loxostege sticticalis</name>
    <name type="common">Beet webworm moth</name>
    <dbReference type="NCBI Taxonomy" id="481309"/>
    <lineage>
        <taxon>Eukaryota</taxon>
        <taxon>Metazoa</taxon>
        <taxon>Ecdysozoa</taxon>
        <taxon>Arthropoda</taxon>
        <taxon>Hexapoda</taxon>
        <taxon>Insecta</taxon>
        <taxon>Pterygota</taxon>
        <taxon>Neoptera</taxon>
        <taxon>Endopterygota</taxon>
        <taxon>Lepidoptera</taxon>
        <taxon>Glossata</taxon>
        <taxon>Ditrysia</taxon>
        <taxon>Pyraloidea</taxon>
        <taxon>Crambidae</taxon>
        <taxon>Pyraustinae</taxon>
        <taxon>Loxostege</taxon>
    </lineage>
</organism>
<dbReference type="Proteomes" id="UP001549920">
    <property type="component" value="Unassembled WGS sequence"/>
</dbReference>
<reference evidence="2 3" key="1">
    <citation type="submission" date="2024-06" db="EMBL/GenBank/DDBJ databases">
        <title>A chromosome-level genome assembly of beet webworm, Loxostege sticticalis.</title>
        <authorList>
            <person name="Zhang Y."/>
        </authorList>
    </citation>
    <scope>NUCLEOTIDE SEQUENCE [LARGE SCALE GENOMIC DNA]</scope>
    <source>
        <strain evidence="2">AQ026</strain>
        <tissue evidence="2">Whole body</tissue>
    </source>
</reference>
<dbReference type="EMBL" id="JBEUOH010000015">
    <property type="protein sequence ID" value="KAL0878724.1"/>
    <property type="molecule type" value="Genomic_DNA"/>
</dbReference>
<keyword evidence="3" id="KW-1185">Reference proteome</keyword>
<keyword evidence="1" id="KW-0472">Membrane</keyword>
<feature type="transmembrane region" description="Helical" evidence="1">
    <location>
        <begin position="99"/>
        <end position="126"/>
    </location>
</feature>
<accession>A0ABR3HQ83</accession>
<keyword evidence="1" id="KW-1133">Transmembrane helix</keyword>